<accession>A0A0G3G5Y9</accession>
<dbReference type="GO" id="GO:0016020">
    <property type="term" value="C:membrane"/>
    <property type="evidence" value="ECO:0007669"/>
    <property type="project" value="UniProtKB-SubCell"/>
</dbReference>
<evidence type="ECO:0000259" key="3">
    <source>
        <dbReference type="Pfam" id="PF05433"/>
    </source>
</evidence>
<evidence type="ECO:0000313" key="5">
    <source>
        <dbReference type="Proteomes" id="UP000064201"/>
    </source>
</evidence>
<evidence type="ECO:0000256" key="1">
    <source>
        <dbReference type="ARBA" id="ARBA00004370"/>
    </source>
</evidence>
<dbReference type="RefSeq" id="WP_047251581.1">
    <property type="nucleotide sequence ID" value="NZ_CP011367.1"/>
</dbReference>
<sequence>MTGRILMILMLAGLVALLAGCQTVSKQQTGALIGGAAGGVIGSQIGGGRGRTAAIIAGTLAGAAVGGSVGRSMDDVDRMRVSRTLETVPDRQSSTWRNPNTGHQYHATPTRTYRSSGQDCREYQVQAAMDGYPETINGTACRDASGRWVDV</sequence>
<evidence type="ECO:0000256" key="2">
    <source>
        <dbReference type="ARBA" id="ARBA00023136"/>
    </source>
</evidence>
<proteinExistence type="predicted"/>
<dbReference type="EMBL" id="CP011367">
    <property type="protein sequence ID" value="AKJ95794.1"/>
    <property type="molecule type" value="Genomic_DNA"/>
</dbReference>
<dbReference type="PATRIC" id="fig|106634.4.peg.2181"/>
<name>A0A0G3G5Y9_9GAMM</name>
<organism evidence="4 5">
    <name type="scientific">Thioalkalivibrio versutus</name>
    <dbReference type="NCBI Taxonomy" id="106634"/>
    <lineage>
        <taxon>Bacteria</taxon>
        <taxon>Pseudomonadati</taxon>
        <taxon>Pseudomonadota</taxon>
        <taxon>Gammaproteobacteria</taxon>
        <taxon>Chromatiales</taxon>
        <taxon>Ectothiorhodospiraceae</taxon>
        <taxon>Thioalkalivibrio</taxon>
    </lineage>
</organism>
<dbReference type="PIRSF" id="PIRSF002721">
    <property type="entry name" value="Surface_antigen_Rickettsia"/>
    <property type="match status" value="1"/>
</dbReference>
<dbReference type="InterPro" id="IPR051407">
    <property type="entry name" value="Bact_OM_lipoprot/Surf_antigen"/>
</dbReference>
<protein>
    <submittedName>
        <fullName evidence="4">Surface antigen</fullName>
    </submittedName>
</protein>
<dbReference type="Pfam" id="PF05433">
    <property type="entry name" value="Rick_17kDa_Anti"/>
    <property type="match status" value="1"/>
</dbReference>
<dbReference type="OrthoDB" id="6170015at2"/>
<dbReference type="InterPro" id="IPR016364">
    <property type="entry name" value="Surface_antigen_Rickettsia"/>
</dbReference>
<dbReference type="AlphaFoldDB" id="A0A0G3G5Y9"/>
<evidence type="ECO:0000313" key="4">
    <source>
        <dbReference type="EMBL" id="AKJ95794.1"/>
    </source>
</evidence>
<reference evidence="4 5" key="1">
    <citation type="submission" date="2015-04" db="EMBL/GenBank/DDBJ databases">
        <title>Complete Sequence for the Genome of the Thioalkalivibrio versutus D301.</title>
        <authorList>
            <person name="Mu T."/>
            <person name="Zhou J."/>
            <person name="Xu X."/>
        </authorList>
    </citation>
    <scope>NUCLEOTIDE SEQUENCE [LARGE SCALE GENOMIC DNA]</scope>
    <source>
        <strain evidence="4 5">D301</strain>
    </source>
</reference>
<keyword evidence="5" id="KW-1185">Reference proteome</keyword>
<dbReference type="PROSITE" id="PS51257">
    <property type="entry name" value="PROKAR_LIPOPROTEIN"/>
    <property type="match status" value="1"/>
</dbReference>
<dbReference type="InterPro" id="IPR008816">
    <property type="entry name" value="Gly_zipper_2TM_dom"/>
</dbReference>
<dbReference type="PANTHER" id="PTHR35603">
    <property type="match status" value="1"/>
</dbReference>
<gene>
    <name evidence="4" type="ORF">TVD_10680</name>
</gene>
<keyword evidence="2" id="KW-0472">Membrane</keyword>
<dbReference type="KEGG" id="tvr:TVD_10680"/>
<feature type="domain" description="Glycine zipper 2TM" evidence="3">
    <location>
        <begin position="30"/>
        <end position="70"/>
    </location>
</feature>
<dbReference type="PANTHER" id="PTHR35603:SF2">
    <property type="entry name" value="OUTER MEMBRANE LIPOPROTEIN"/>
    <property type="match status" value="1"/>
</dbReference>
<dbReference type="Proteomes" id="UP000064201">
    <property type="component" value="Chromosome"/>
</dbReference>
<comment type="subcellular location">
    <subcellularLocation>
        <location evidence="1">Membrane</location>
    </subcellularLocation>
</comment>